<reference evidence="1 2" key="1">
    <citation type="submission" date="2019-02" db="EMBL/GenBank/DDBJ databases">
        <title>Prokaryotic population dynamics and viral predation in marine succession experiment using metagenomics: the confinement effect.</title>
        <authorList>
            <person name="Haro-Moreno J.M."/>
            <person name="Rodriguez-Valera F."/>
            <person name="Lopez-Perez M."/>
        </authorList>
    </citation>
    <scope>NUCLEOTIDE SEQUENCE [LARGE SCALE GENOMIC DNA]</scope>
    <source>
        <strain evidence="1">MED-G166</strain>
    </source>
</reference>
<name>A0A520MS71_9GAMM</name>
<accession>A0A520MS71</accession>
<comment type="caution">
    <text evidence="1">The sequence shown here is derived from an EMBL/GenBank/DDBJ whole genome shotgun (WGS) entry which is preliminary data.</text>
</comment>
<dbReference type="AlphaFoldDB" id="A0A520MS71"/>
<dbReference type="Proteomes" id="UP000320146">
    <property type="component" value="Unassembled WGS sequence"/>
</dbReference>
<proteinExistence type="predicted"/>
<gene>
    <name evidence="1" type="ORF">EVA99_02370</name>
</gene>
<dbReference type="EMBL" id="SHBL01000015">
    <property type="protein sequence ID" value="RZO24064.1"/>
    <property type="molecule type" value="Genomic_DNA"/>
</dbReference>
<dbReference type="Pfam" id="PF06945">
    <property type="entry name" value="DUF1289"/>
    <property type="match status" value="1"/>
</dbReference>
<sequence>MADKLIKRTPCIGVCSTTYGDDICRGCRRFRHEITSWIEYTESEKSIINRRLEKFKITVLEEKFLVRDSEKLKEALLEAKVRFNQDLQPICWVFDLFRSLDTENLNLEDFSLKITEDFIDTSLSQLKDDINKEFYELSLAHYQRYIQPSFFT</sequence>
<dbReference type="PANTHER" id="PTHR35175:SF1">
    <property type="entry name" value="OXIDOREDUCTASE"/>
    <property type="match status" value="1"/>
</dbReference>
<protein>
    <submittedName>
        <fullName evidence="1">DUF1289 domain-containing protein</fullName>
    </submittedName>
</protein>
<evidence type="ECO:0000313" key="2">
    <source>
        <dbReference type="Proteomes" id="UP000320146"/>
    </source>
</evidence>
<dbReference type="InterPro" id="IPR010710">
    <property type="entry name" value="DUF1289"/>
</dbReference>
<evidence type="ECO:0000313" key="1">
    <source>
        <dbReference type="EMBL" id="RZO24064.1"/>
    </source>
</evidence>
<organism evidence="1 2">
    <name type="scientific">SAR86 cluster bacterium</name>
    <dbReference type="NCBI Taxonomy" id="2030880"/>
    <lineage>
        <taxon>Bacteria</taxon>
        <taxon>Pseudomonadati</taxon>
        <taxon>Pseudomonadota</taxon>
        <taxon>Gammaproteobacteria</taxon>
        <taxon>SAR86 cluster</taxon>
    </lineage>
</organism>
<dbReference type="PANTHER" id="PTHR35175">
    <property type="entry name" value="DUF1289 DOMAIN-CONTAINING PROTEIN"/>
    <property type="match status" value="1"/>
</dbReference>